<dbReference type="GO" id="GO:0000149">
    <property type="term" value="F:SNARE binding"/>
    <property type="evidence" value="ECO:0007669"/>
    <property type="project" value="TreeGrafter"/>
</dbReference>
<accession>S8CQI4</accession>
<dbReference type="SMART" id="SM00397">
    <property type="entry name" value="t_SNARE"/>
    <property type="match status" value="1"/>
</dbReference>
<dbReference type="GO" id="GO:0005484">
    <property type="term" value="F:SNAP receptor activity"/>
    <property type="evidence" value="ECO:0007669"/>
    <property type="project" value="InterPro"/>
</dbReference>
<evidence type="ECO:0000256" key="2">
    <source>
        <dbReference type="ARBA" id="ARBA00022927"/>
    </source>
</evidence>
<dbReference type="Proteomes" id="UP000015453">
    <property type="component" value="Unassembled WGS sequence"/>
</dbReference>
<dbReference type="GO" id="GO:0006886">
    <property type="term" value="P:intracellular protein transport"/>
    <property type="evidence" value="ECO:0007669"/>
    <property type="project" value="InterPro"/>
</dbReference>
<evidence type="ECO:0000256" key="4">
    <source>
        <dbReference type="SAM" id="Phobius"/>
    </source>
</evidence>
<feature type="transmembrane region" description="Helical" evidence="4">
    <location>
        <begin position="291"/>
        <end position="310"/>
    </location>
</feature>
<evidence type="ECO:0000313" key="7">
    <source>
        <dbReference type="Proteomes" id="UP000015453"/>
    </source>
</evidence>
<proteinExistence type="inferred from homology"/>
<dbReference type="InterPro" id="IPR045242">
    <property type="entry name" value="Syntaxin"/>
</dbReference>
<protein>
    <submittedName>
        <fullName evidence="6">T-snare sed 5</fullName>
    </submittedName>
</protein>
<dbReference type="PANTHER" id="PTHR19957:SF228">
    <property type="entry name" value="SYNTAXIN-31"/>
    <property type="match status" value="1"/>
</dbReference>
<dbReference type="EMBL" id="AUSU01002328">
    <property type="protein sequence ID" value="EPS69000.1"/>
    <property type="molecule type" value="Genomic_DNA"/>
</dbReference>
<keyword evidence="7" id="KW-1185">Reference proteome</keyword>
<dbReference type="GO" id="GO:0006888">
    <property type="term" value="P:endoplasmic reticulum to Golgi vesicle-mediated transport"/>
    <property type="evidence" value="ECO:0007669"/>
    <property type="project" value="TreeGrafter"/>
</dbReference>
<keyword evidence="4" id="KW-1133">Transmembrane helix</keyword>
<feature type="compositionally biased region" description="Polar residues" evidence="3">
    <location>
        <begin position="163"/>
        <end position="176"/>
    </location>
</feature>
<dbReference type="PROSITE" id="PS50192">
    <property type="entry name" value="T_SNARE"/>
    <property type="match status" value="1"/>
</dbReference>
<feature type="non-terminal residue" evidence="6">
    <location>
        <position position="311"/>
    </location>
</feature>
<dbReference type="GO" id="GO:0006906">
    <property type="term" value="P:vesicle fusion"/>
    <property type="evidence" value="ECO:0007669"/>
    <property type="project" value="TreeGrafter"/>
</dbReference>
<name>S8CQI4_9LAMI</name>
<keyword evidence="2" id="KW-0813">Transport</keyword>
<dbReference type="Pfam" id="PF05739">
    <property type="entry name" value="SNARE"/>
    <property type="match status" value="1"/>
</dbReference>
<dbReference type="InterPro" id="IPR000727">
    <property type="entry name" value="T_SNARE_dom"/>
</dbReference>
<organism evidence="6 7">
    <name type="scientific">Genlisea aurea</name>
    <dbReference type="NCBI Taxonomy" id="192259"/>
    <lineage>
        <taxon>Eukaryota</taxon>
        <taxon>Viridiplantae</taxon>
        <taxon>Streptophyta</taxon>
        <taxon>Embryophyta</taxon>
        <taxon>Tracheophyta</taxon>
        <taxon>Spermatophyta</taxon>
        <taxon>Magnoliopsida</taxon>
        <taxon>eudicotyledons</taxon>
        <taxon>Gunneridae</taxon>
        <taxon>Pentapetalae</taxon>
        <taxon>asterids</taxon>
        <taxon>lamiids</taxon>
        <taxon>Lamiales</taxon>
        <taxon>Lentibulariaceae</taxon>
        <taxon>Genlisea</taxon>
    </lineage>
</organism>
<dbReference type="GO" id="GO:0048278">
    <property type="term" value="P:vesicle docking"/>
    <property type="evidence" value="ECO:0007669"/>
    <property type="project" value="TreeGrafter"/>
</dbReference>
<dbReference type="GO" id="GO:0031201">
    <property type="term" value="C:SNARE complex"/>
    <property type="evidence" value="ECO:0007669"/>
    <property type="project" value="TreeGrafter"/>
</dbReference>
<evidence type="ECO:0000256" key="1">
    <source>
        <dbReference type="ARBA" id="ARBA00009063"/>
    </source>
</evidence>
<gene>
    <name evidence="6" type="ORF">M569_05763</name>
</gene>
<keyword evidence="4" id="KW-0812">Transmembrane</keyword>
<dbReference type="InterPro" id="IPR010989">
    <property type="entry name" value="SNARE"/>
</dbReference>
<dbReference type="PANTHER" id="PTHR19957">
    <property type="entry name" value="SYNTAXIN"/>
    <property type="match status" value="1"/>
</dbReference>
<comment type="similarity">
    <text evidence="1">Belongs to the syntaxin family.</text>
</comment>
<feature type="non-terminal residue" evidence="6">
    <location>
        <position position="1"/>
    </location>
</feature>
<feature type="region of interest" description="Disordered" evidence="3">
    <location>
        <begin position="163"/>
        <end position="202"/>
    </location>
</feature>
<dbReference type="InterPro" id="IPR006012">
    <property type="entry name" value="Syntaxin/epimorphin_CS"/>
</dbReference>
<dbReference type="GO" id="GO:0000139">
    <property type="term" value="C:Golgi membrane"/>
    <property type="evidence" value="ECO:0007669"/>
    <property type="project" value="TreeGrafter"/>
</dbReference>
<keyword evidence="2" id="KW-0653">Protein transport</keyword>
<keyword evidence="4" id="KW-0472">Membrane</keyword>
<sequence>FLSFSNTLKKNGGAAGISPQSDFNVGSVAVARDQFGFNKRASGIGLRIHQTSQKIERLSRLTKSSSIFDDRSKENDDLTLLIKNDITSLNQAVTDLQALQTMEISDLNASGDRAFHLSAVCDDLKNRLMSVTKQFQGVLTTRTEARILFNIKAHENRKQLFSAVSSSRADPLNQTKMEPPPWSSVSSPGDAAHAGSQLRRRTGGDTFEVQQQVVLPRQEGMNSSSRAGGLQNVESTISELSGIFTHLATMVAHQGELAIRIDDSMDESVANVEGASNALLKYLNKVSSNRWLMIKVFLVLLLFLLIFIVLV</sequence>
<dbReference type="SUPFAM" id="SSF47661">
    <property type="entry name" value="t-snare proteins"/>
    <property type="match status" value="1"/>
</dbReference>
<feature type="domain" description="T-SNARE coiled-coil homology" evidence="5">
    <location>
        <begin position="220"/>
        <end position="282"/>
    </location>
</feature>
<evidence type="ECO:0000313" key="6">
    <source>
        <dbReference type="EMBL" id="EPS69000.1"/>
    </source>
</evidence>
<evidence type="ECO:0000259" key="5">
    <source>
        <dbReference type="PROSITE" id="PS50192"/>
    </source>
</evidence>
<evidence type="ECO:0000256" key="3">
    <source>
        <dbReference type="SAM" id="MobiDB-lite"/>
    </source>
</evidence>
<dbReference type="CDD" id="cd15844">
    <property type="entry name" value="SNARE_syntaxin5"/>
    <property type="match status" value="1"/>
</dbReference>
<dbReference type="PROSITE" id="PS00914">
    <property type="entry name" value="SYNTAXIN"/>
    <property type="match status" value="1"/>
</dbReference>
<dbReference type="OrthoDB" id="421009at2759"/>
<reference evidence="6 7" key="1">
    <citation type="journal article" date="2013" name="BMC Genomics">
        <title>The miniature genome of a carnivorous plant Genlisea aurea contains a low number of genes and short non-coding sequences.</title>
        <authorList>
            <person name="Leushkin E.V."/>
            <person name="Sutormin R.A."/>
            <person name="Nabieva E.R."/>
            <person name="Penin A.A."/>
            <person name="Kondrashov A.S."/>
            <person name="Logacheva M.D."/>
        </authorList>
    </citation>
    <scope>NUCLEOTIDE SEQUENCE [LARGE SCALE GENOMIC DNA]</scope>
</reference>
<dbReference type="AlphaFoldDB" id="S8CQI4"/>
<comment type="caution">
    <text evidence="6">The sequence shown here is derived from an EMBL/GenBank/DDBJ whole genome shotgun (WGS) entry which is preliminary data.</text>
</comment>
<dbReference type="Gene3D" id="1.20.58.70">
    <property type="match status" value="1"/>
</dbReference>